<reference evidence="1" key="2">
    <citation type="journal article" date="2022" name="New Phytol.">
        <title>Evolutionary transition to the ectomycorrhizal habit in the genomes of a hyperdiverse lineage of mushroom-forming fungi.</title>
        <authorList>
            <person name="Looney B."/>
            <person name="Miyauchi S."/>
            <person name="Morin E."/>
            <person name="Drula E."/>
            <person name="Courty P.E."/>
            <person name="Kohler A."/>
            <person name="Kuo A."/>
            <person name="LaButti K."/>
            <person name="Pangilinan J."/>
            <person name="Lipzen A."/>
            <person name="Riley R."/>
            <person name="Andreopoulos W."/>
            <person name="He G."/>
            <person name="Johnson J."/>
            <person name="Nolan M."/>
            <person name="Tritt A."/>
            <person name="Barry K.W."/>
            <person name="Grigoriev I.V."/>
            <person name="Nagy L.G."/>
            <person name="Hibbett D."/>
            <person name="Henrissat B."/>
            <person name="Matheny P.B."/>
            <person name="Labbe J."/>
            <person name="Martin F.M."/>
        </authorList>
    </citation>
    <scope>NUCLEOTIDE SEQUENCE</scope>
    <source>
        <strain evidence="1">FP105234-sp</strain>
    </source>
</reference>
<evidence type="ECO:0000313" key="1">
    <source>
        <dbReference type="EMBL" id="KAI0047407.1"/>
    </source>
</evidence>
<keyword evidence="2" id="KW-1185">Reference proteome</keyword>
<proteinExistence type="predicted"/>
<dbReference type="Proteomes" id="UP000814033">
    <property type="component" value="Unassembled WGS sequence"/>
</dbReference>
<sequence>MTLDLDLAGASGSAVYEPMEIVPAESSTIYMPIVRPPTPAPSPSPTLPNMLSSTSLALSLTSTSRPQITDSEFPPFDNTLQDFAALKPLGSRARKAYLSAILAACSPQELHFLASTIGPLLKRDFLRTLPTELALHVLSFVDEPSTLTRVSQVSRTWHALVQDEWLWRRLAHIRGYDLQMHSKRTFDLEEFDAMGVWYTASGRNTRARMLAEAGRAADGSLLGTPRAVLPDNSYASFFKHAYITTTNWRRNGTLLRAHRIPVLNPESGVVTSVALDGDWLVAGLANHRIHIFSTHTGVLVRTLIGHELGVWAVNLVSRGGAFDPTHFDHPYEPRSPDDVPEVRTGIDGMLRHNRAPAGSQRFEPKGLDHLLPPSMRVSLGLDQPRTYLEPDEMDDPAESEARRTRIKQSDVCGASYGWGQPSALVVSGGCDKVLRVWDIRTGFTIYVLQGHTSTVRCLKVLHNRPIAVSGSRDATLRVWDIQRGRMLRVLRGHSSSVRALDVSGNRVVSGSYDTTCRLWDIDTGECLHVLRGHYNQIYSVAFDGNIIASGGLDTTVRVWDATSGQCNAMLQGHAALVCQLQISPTMLATGGADGRVVTFSLPDLNVRARIAAHDSSVTSMQFDGEFLVTSGNDGRVRLFEAATGNYVRELSEQSETVWKVAFRREGCAVMCRRLGKTAVELWSFRPRETVAITES</sequence>
<dbReference type="EMBL" id="MU275905">
    <property type="protein sequence ID" value="KAI0047407.1"/>
    <property type="molecule type" value="Genomic_DNA"/>
</dbReference>
<evidence type="ECO:0000313" key="2">
    <source>
        <dbReference type="Proteomes" id="UP000814033"/>
    </source>
</evidence>
<name>A0ACB8RUC1_9AGAM</name>
<protein>
    <submittedName>
        <fullName evidence="1">WD40 repeat-like protein</fullName>
    </submittedName>
</protein>
<reference evidence="1" key="1">
    <citation type="submission" date="2021-02" db="EMBL/GenBank/DDBJ databases">
        <authorList>
            <consortium name="DOE Joint Genome Institute"/>
            <person name="Ahrendt S."/>
            <person name="Looney B.P."/>
            <person name="Miyauchi S."/>
            <person name="Morin E."/>
            <person name="Drula E."/>
            <person name="Courty P.E."/>
            <person name="Chicoki N."/>
            <person name="Fauchery L."/>
            <person name="Kohler A."/>
            <person name="Kuo A."/>
            <person name="Labutti K."/>
            <person name="Pangilinan J."/>
            <person name="Lipzen A."/>
            <person name="Riley R."/>
            <person name="Andreopoulos W."/>
            <person name="He G."/>
            <person name="Johnson J."/>
            <person name="Barry K.W."/>
            <person name="Grigoriev I.V."/>
            <person name="Nagy L."/>
            <person name="Hibbett D."/>
            <person name="Henrissat B."/>
            <person name="Matheny P.B."/>
            <person name="Labbe J."/>
            <person name="Martin F."/>
        </authorList>
    </citation>
    <scope>NUCLEOTIDE SEQUENCE</scope>
    <source>
        <strain evidence="1">FP105234-sp</strain>
    </source>
</reference>
<accession>A0ACB8RUC1</accession>
<comment type="caution">
    <text evidence="1">The sequence shown here is derived from an EMBL/GenBank/DDBJ whole genome shotgun (WGS) entry which is preliminary data.</text>
</comment>
<organism evidence="1 2">
    <name type="scientific">Auriscalpium vulgare</name>
    <dbReference type="NCBI Taxonomy" id="40419"/>
    <lineage>
        <taxon>Eukaryota</taxon>
        <taxon>Fungi</taxon>
        <taxon>Dikarya</taxon>
        <taxon>Basidiomycota</taxon>
        <taxon>Agaricomycotina</taxon>
        <taxon>Agaricomycetes</taxon>
        <taxon>Russulales</taxon>
        <taxon>Auriscalpiaceae</taxon>
        <taxon>Auriscalpium</taxon>
    </lineage>
</organism>
<gene>
    <name evidence="1" type="ORF">FA95DRAFT_1559126</name>
</gene>